<sequence>MELGRLKADGREKYRERSLLKQIDNSEFARWALRYNYVDAIISTMPTKPRRRPITTATIIGLATLGLPIGSSLHLLLRHGNIWPLFYTCTISAATFLLYGYDKMQAKNLEWRVKESTLHIMELAGGWPGAMIGQHYFQHKTKKMRFQAWFWVIVGGWQVVWWAVWKGGVEEVG</sequence>
<dbReference type="Proteomes" id="UP000799536">
    <property type="component" value="Unassembled WGS sequence"/>
</dbReference>
<comment type="caution">
    <text evidence="2">The sequence shown here is derived from an EMBL/GenBank/DDBJ whole genome shotgun (WGS) entry which is preliminary data.</text>
</comment>
<evidence type="ECO:0000313" key="2">
    <source>
        <dbReference type="EMBL" id="KAF2202871.1"/>
    </source>
</evidence>
<reference evidence="2" key="1">
    <citation type="journal article" date="2020" name="Stud. Mycol.">
        <title>101 Dothideomycetes genomes: a test case for predicting lifestyles and emergence of pathogens.</title>
        <authorList>
            <person name="Haridas S."/>
            <person name="Albert R."/>
            <person name="Binder M."/>
            <person name="Bloem J."/>
            <person name="Labutti K."/>
            <person name="Salamov A."/>
            <person name="Andreopoulos B."/>
            <person name="Baker S."/>
            <person name="Barry K."/>
            <person name="Bills G."/>
            <person name="Bluhm B."/>
            <person name="Cannon C."/>
            <person name="Castanera R."/>
            <person name="Culley D."/>
            <person name="Daum C."/>
            <person name="Ezra D."/>
            <person name="Gonzalez J."/>
            <person name="Henrissat B."/>
            <person name="Kuo A."/>
            <person name="Liang C."/>
            <person name="Lipzen A."/>
            <person name="Lutzoni F."/>
            <person name="Magnuson J."/>
            <person name="Mondo S."/>
            <person name="Nolan M."/>
            <person name="Ohm R."/>
            <person name="Pangilinan J."/>
            <person name="Park H.-J."/>
            <person name="Ramirez L."/>
            <person name="Alfaro M."/>
            <person name="Sun H."/>
            <person name="Tritt A."/>
            <person name="Yoshinaga Y."/>
            <person name="Zwiers L.-H."/>
            <person name="Turgeon B."/>
            <person name="Goodwin S."/>
            <person name="Spatafora J."/>
            <person name="Crous P."/>
            <person name="Grigoriev I."/>
        </authorList>
    </citation>
    <scope>NUCLEOTIDE SEQUENCE</scope>
    <source>
        <strain evidence="2">ATCC 74209</strain>
    </source>
</reference>
<dbReference type="OrthoDB" id="10259680at2759"/>
<feature type="transmembrane region" description="Helical" evidence="1">
    <location>
        <begin position="148"/>
        <end position="165"/>
    </location>
</feature>
<dbReference type="AlphaFoldDB" id="A0A9P4JR55"/>
<evidence type="ECO:0000256" key="1">
    <source>
        <dbReference type="SAM" id="Phobius"/>
    </source>
</evidence>
<feature type="transmembrane region" description="Helical" evidence="1">
    <location>
        <begin position="54"/>
        <end position="76"/>
    </location>
</feature>
<evidence type="ECO:0000313" key="3">
    <source>
        <dbReference type="Proteomes" id="UP000799536"/>
    </source>
</evidence>
<keyword evidence="1" id="KW-0472">Membrane</keyword>
<dbReference type="EMBL" id="ML993921">
    <property type="protein sequence ID" value="KAF2202871.1"/>
    <property type="molecule type" value="Genomic_DNA"/>
</dbReference>
<keyword evidence="1" id="KW-1133">Transmembrane helix</keyword>
<protein>
    <submittedName>
        <fullName evidence="2">DUF1294-domain-containing protein</fullName>
    </submittedName>
</protein>
<gene>
    <name evidence="2" type="ORF">GQ43DRAFT_430375</name>
</gene>
<accession>A0A9P4JR55</accession>
<dbReference type="Pfam" id="PF06961">
    <property type="entry name" value="DUF1294"/>
    <property type="match status" value="1"/>
</dbReference>
<name>A0A9P4JR55_9PLEO</name>
<keyword evidence="1" id="KW-0812">Transmembrane</keyword>
<feature type="transmembrane region" description="Helical" evidence="1">
    <location>
        <begin position="82"/>
        <end position="101"/>
    </location>
</feature>
<dbReference type="InterPro" id="IPR010718">
    <property type="entry name" value="DUF1294"/>
</dbReference>
<organism evidence="2 3">
    <name type="scientific">Delitschia confertaspora ATCC 74209</name>
    <dbReference type="NCBI Taxonomy" id="1513339"/>
    <lineage>
        <taxon>Eukaryota</taxon>
        <taxon>Fungi</taxon>
        <taxon>Dikarya</taxon>
        <taxon>Ascomycota</taxon>
        <taxon>Pezizomycotina</taxon>
        <taxon>Dothideomycetes</taxon>
        <taxon>Pleosporomycetidae</taxon>
        <taxon>Pleosporales</taxon>
        <taxon>Delitschiaceae</taxon>
        <taxon>Delitschia</taxon>
    </lineage>
</organism>
<proteinExistence type="predicted"/>
<keyword evidence="3" id="KW-1185">Reference proteome</keyword>